<proteinExistence type="predicted"/>
<organism evidence="1 2">
    <name type="scientific">Clostridium tagluense</name>
    <dbReference type="NCBI Taxonomy" id="360422"/>
    <lineage>
        <taxon>Bacteria</taxon>
        <taxon>Bacillati</taxon>
        <taxon>Bacillota</taxon>
        <taxon>Clostridia</taxon>
        <taxon>Eubacteriales</taxon>
        <taxon>Clostridiaceae</taxon>
        <taxon>Clostridium</taxon>
    </lineage>
</organism>
<keyword evidence="2" id="KW-1185">Reference proteome</keyword>
<reference evidence="1 2" key="1">
    <citation type="submission" date="2018-11" db="EMBL/GenBank/DDBJ databases">
        <title>Genome sequencing and assembly of Clostridium tagluense strain A121.</title>
        <authorList>
            <person name="Murakami T."/>
            <person name="Segawa T."/>
            <person name="Shcherbakova V.A."/>
            <person name="Mori H."/>
            <person name="Yoshimura Y."/>
        </authorList>
    </citation>
    <scope>NUCLEOTIDE SEQUENCE [LARGE SCALE GENOMIC DNA]</scope>
    <source>
        <strain evidence="1 2">A121</strain>
    </source>
</reference>
<accession>A0A401UPW3</accession>
<protein>
    <submittedName>
        <fullName evidence="1">Uncharacterized protein</fullName>
    </submittedName>
</protein>
<name>A0A401UPW3_9CLOT</name>
<gene>
    <name evidence="1" type="ORF">Ctaglu_32150</name>
</gene>
<evidence type="ECO:0000313" key="1">
    <source>
        <dbReference type="EMBL" id="GCD11592.1"/>
    </source>
</evidence>
<evidence type="ECO:0000313" key="2">
    <source>
        <dbReference type="Proteomes" id="UP000287872"/>
    </source>
</evidence>
<dbReference type="AlphaFoldDB" id="A0A401UPW3"/>
<dbReference type="EMBL" id="BHYK01000020">
    <property type="protein sequence ID" value="GCD11592.1"/>
    <property type="molecule type" value="Genomic_DNA"/>
</dbReference>
<comment type="caution">
    <text evidence="1">The sequence shown here is derived from an EMBL/GenBank/DDBJ whole genome shotgun (WGS) entry which is preliminary data.</text>
</comment>
<sequence length="220" mass="26682">MYKYNNSYYWEGLIFEKRNLWKNLFLDLPMKKNSIFINTTLINYSKDILDSNWASYNDIKAILGFLQYIYIPTGFFFVLNDLQEVYVTLGTSEVILEEFNDQFDENIHIKIMDKFVTELNTYWELNEEECKIKLKNFCREFNAYWKMYDEELCINLFYSVNEIEKYIFEADISQFTEVVEEEIGISRKEFHGKFSDIYENQFMAHIFLNFLNDSVGYIEY</sequence>
<dbReference type="Proteomes" id="UP000287872">
    <property type="component" value="Unassembled WGS sequence"/>
</dbReference>